<dbReference type="InterPro" id="IPR036644">
    <property type="entry name" value="FTR_bsu_sf"/>
</dbReference>
<accession>A0A1F4UG17</accession>
<proteinExistence type="predicted"/>
<dbReference type="GO" id="GO:0016730">
    <property type="term" value="F:oxidoreductase activity, acting on iron-sulfur proteins as donors"/>
    <property type="evidence" value="ECO:0007669"/>
    <property type="project" value="InterPro"/>
</dbReference>
<dbReference type="SUPFAM" id="SSF57662">
    <property type="entry name" value="Ferredoxin thioredoxin reductase (FTR), catalytic beta chain"/>
    <property type="match status" value="1"/>
</dbReference>
<sequence length="75" mass="8689">MANKKGYVLNPDEERVKKVVGLMTMNSNTYESYYCPCKQSHPLDVKKDVTCPCPSIDEEVKKDGYCFCRLLYSRK</sequence>
<protein>
    <submittedName>
        <fullName evidence="1">Uncharacterized protein</fullName>
    </submittedName>
</protein>
<dbReference type="EMBL" id="MEUM01000004">
    <property type="protein sequence ID" value="OGC43867.1"/>
    <property type="molecule type" value="Genomic_DNA"/>
</dbReference>
<comment type="caution">
    <text evidence="1">The sequence shown here is derived from an EMBL/GenBank/DDBJ whole genome shotgun (WGS) entry which is preliminary data.</text>
</comment>
<organism evidence="1 2">
    <name type="scientific">candidate division WOR-3 bacterium RBG_13_43_14</name>
    <dbReference type="NCBI Taxonomy" id="1802590"/>
    <lineage>
        <taxon>Bacteria</taxon>
        <taxon>Bacteria division WOR-3</taxon>
    </lineage>
</organism>
<evidence type="ECO:0000313" key="2">
    <source>
        <dbReference type="Proteomes" id="UP000177025"/>
    </source>
</evidence>
<dbReference type="Pfam" id="PF02943">
    <property type="entry name" value="FeThRed_B"/>
    <property type="match status" value="1"/>
</dbReference>
<name>A0A1F4UG17_UNCW3</name>
<dbReference type="AlphaFoldDB" id="A0A1F4UG17"/>
<gene>
    <name evidence="1" type="ORF">A2Y85_06590</name>
</gene>
<evidence type="ECO:0000313" key="1">
    <source>
        <dbReference type="EMBL" id="OGC43867.1"/>
    </source>
</evidence>
<reference evidence="1 2" key="1">
    <citation type="journal article" date="2016" name="Nat. Commun.">
        <title>Thousands of microbial genomes shed light on interconnected biogeochemical processes in an aquifer system.</title>
        <authorList>
            <person name="Anantharaman K."/>
            <person name="Brown C.T."/>
            <person name="Hug L.A."/>
            <person name="Sharon I."/>
            <person name="Castelle C.J."/>
            <person name="Probst A.J."/>
            <person name="Thomas B.C."/>
            <person name="Singh A."/>
            <person name="Wilkins M.J."/>
            <person name="Karaoz U."/>
            <person name="Brodie E.L."/>
            <person name="Williams K.H."/>
            <person name="Hubbard S.S."/>
            <person name="Banfield J.F."/>
        </authorList>
    </citation>
    <scope>NUCLEOTIDE SEQUENCE [LARGE SCALE GENOMIC DNA]</scope>
</reference>
<dbReference type="Gene3D" id="3.90.460.10">
    <property type="entry name" value="Ferredoxin thioredoxin reductase catalytic beta subunit"/>
    <property type="match status" value="1"/>
</dbReference>
<dbReference type="InterPro" id="IPR004209">
    <property type="entry name" value="FTR_bsu"/>
</dbReference>
<dbReference type="Proteomes" id="UP000177025">
    <property type="component" value="Unassembled WGS sequence"/>
</dbReference>